<keyword evidence="3" id="KW-1185">Reference proteome</keyword>
<reference evidence="2" key="1">
    <citation type="submission" date="2023-10" db="EMBL/GenBank/DDBJ databases">
        <authorList>
            <person name="Chen Y."/>
            <person name="Shah S."/>
            <person name="Dougan E. K."/>
            <person name="Thang M."/>
            <person name="Chan C."/>
        </authorList>
    </citation>
    <scope>NUCLEOTIDE SEQUENCE [LARGE SCALE GENOMIC DNA]</scope>
</reference>
<proteinExistence type="predicted"/>
<organism evidence="2 3">
    <name type="scientific">Prorocentrum cordatum</name>
    <dbReference type="NCBI Taxonomy" id="2364126"/>
    <lineage>
        <taxon>Eukaryota</taxon>
        <taxon>Sar</taxon>
        <taxon>Alveolata</taxon>
        <taxon>Dinophyceae</taxon>
        <taxon>Prorocentrales</taxon>
        <taxon>Prorocentraceae</taxon>
        <taxon>Prorocentrum</taxon>
    </lineage>
</organism>
<dbReference type="EMBL" id="CAUYUJ010014496">
    <property type="protein sequence ID" value="CAK0841969.1"/>
    <property type="molecule type" value="Genomic_DNA"/>
</dbReference>
<feature type="region of interest" description="Disordered" evidence="1">
    <location>
        <begin position="314"/>
        <end position="364"/>
    </location>
</feature>
<feature type="non-terminal residue" evidence="2">
    <location>
        <position position="1"/>
    </location>
</feature>
<accession>A0ABN9T9V8</accession>
<feature type="region of interest" description="Disordered" evidence="1">
    <location>
        <begin position="238"/>
        <end position="263"/>
    </location>
</feature>
<gene>
    <name evidence="2" type="ORF">PCOR1329_LOCUS37027</name>
</gene>
<feature type="compositionally biased region" description="Polar residues" evidence="1">
    <location>
        <begin position="343"/>
        <end position="364"/>
    </location>
</feature>
<evidence type="ECO:0000313" key="2">
    <source>
        <dbReference type="EMBL" id="CAK0841969.1"/>
    </source>
</evidence>
<evidence type="ECO:0000256" key="1">
    <source>
        <dbReference type="SAM" id="MobiDB-lite"/>
    </source>
</evidence>
<evidence type="ECO:0000313" key="3">
    <source>
        <dbReference type="Proteomes" id="UP001189429"/>
    </source>
</evidence>
<comment type="caution">
    <text evidence="2">The sequence shown here is derived from an EMBL/GenBank/DDBJ whole genome shotgun (WGS) entry which is preliminary data.</text>
</comment>
<protein>
    <submittedName>
        <fullName evidence="2">Uncharacterized protein</fullName>
    </submittedName>
</protein>
<sequence length="364" mass="40343">ARKQFTRFTGIFLKVPPENVFVRIQMPSEVTIHIRKAELNEQAMQGLHLPLAVRGGLVEDLHLTVKASLKGAAEVNVRVENALLLLAPGDGLAEAGGFKPAGSYWNAETVREAKSNLVELMCKHVTPEKEKKEPSDKDKVLAGPDLKSAASSRGVRGWKAATSKFANYRKRMVKTILDSIFKNLTVNIKNVRVQLDDSEGSLGLQDVTIGAKVASIRLERRLGTGSIHRLGVFVQTHGRERASRELGQHHGGGRRRASQNSVMSEIETAAEAVLKRLRLRKRTLTRGLSSLWQEEPSKYAEKKLHHLLRDHPRDAVAGPWGLKTRGSRRRRCRPSTGRGARRTPTSRNTRGSRGSQRGTSCSRC</sequence>
<dbReference type="Proteomes" id="UP001189429">
    <property type="component" value="Unassembled WGS sequence"/>
</dbReference>
<feature type="compositionally biased region" description="Basic and acidic residues" evidence="1">
    <location>
        <begin position="238"/>
        <end position="248"/>
    </location>
</feature>
<name>A0ABN9T9V8_9DINO</name>